<sequence>MTDYDTIISHKLVLAYLDLAPRFADLLQTLSTRTQTAPNAPAAPLMTRLVADLLAQTYRLTSREPFSNALPHLSLDAPPPTNAALLDILREAEPGARCLSSRPLRPRTGKMAGRRVEKPKRYPRRIAPCHTASVPATHAAPTKRRAGRRGEWGRPVPCVDA</sequence>
<protein>
    <submittedName>
        <fullName evidence="2">Uncharacterized protein</fullName>
    </submittedName>
</protein>
<dbReference type="EMBL" id="CP118246">
    <property type="protein sequence ID" value="WDR04057.1"/>
    <property type="molecule type" value="Genomic_DNA"/>
</dbReference>
<feature type="region of interest" description="Disordered" evidence="1">
    <location>
        <begin position="135"/>
        <end position="161"/>
    </location>
</feature>
<gene>
    <name evidence="2" type="ORF">PSQ19_08630</name>
</gene>
<proteinExistence type="predicted"/>
<evidence type="ECO:0000313" key="3">
    <source>
        <dbReference type="Proteomes" id="UP001220530"/>
    </source>
</evidence>
<keyword evidence="3" id="KW-1185">Reference proteome</keyword>
<accession>A0ABY7YS89</accession>
<dbReference type="RefSeq" id="WP_282220442.1">
    <property type="nucleotide sequence ID" value="NZ_CP118246.1"/>
</dbReference>
<organism evidence="2 3">
    <name type="scientific">Devosia algicola</name>
    <dbReference type="NCBI Taxonomy" id="3026418"/>
    <lineage>
        <taxon>Bacteria</taxon>
        <taxon>Pseudomonadati</taxon>
        <taxon>Pseudomonadota</taxon>
        <taxon>Alphaproteobacteria</taxon>
        <taxon>Hyphomicrobiales</taxon>
        <taxon>Devosiaceae</taxon>
        <taxon>Devosia</taxon>
    </lineage>
</organism>
<dbReference type="Proteomes" id="UP001220530">
    <property type="component" value="Chromosome"/>
</dbReference>
<reference evidence="2 3" key="1">
    <citation type="submission" date="2023-02" db="EMBL/GenBank/DDBJ databases">
        <title>Devosia algicola sp. nov., isolated from the phycosphere of marine algae.</title>
        <authorList>
            <person name="Kim J.M."/>
            <person name="Lee J.K."/>
            <person name="Choi B.J."/>
            <person name="Bayburt H."/>
            <person name="Jeon C.O."/>
        </authorList>
    </citation>
    <scope>NUCLEOTIDE SEQUENCE [LARGE SCALE GENOMIC DNA]</scope>
    <source>
        <strain evidence="2 3">G20-9</strain>
    </source>
</reference>
<evidence type="ECO:0000313" key="2">
    <source>
        <dbReference type="EMBL" id="WDR04057.1"/>
    </source>
</evidence>
<evidence type="ECO:0000256" key="1">
    <source>
        <dbReference type="SAM" id="MobiDB-lite"/>
    </source>
</evidence>
<name>A0ABY7YS89_9HYPH</name>